<organism evidence="1 2">
    <name type="scientific">Candidatus Cryptobacteroides avicola</name>
    <dbReference type="NCBI Taxonomy" id="2840757"/>
    <lineage>
        <taxon>Bacteria</taxon>
        <taxon>Pseudomonadati</taxon>
        <taxon>Bacteroidota</taxon>
        <taxon>Bacteroidia</taxon>
        <taxon>Bacteroidales</taxon>
        <taxon>Candidatus Cryptobacteroides</taxon>
    </lineage>
</organism>
<reference evidence="1" key="2">
    <citation type="journal article" date="2021" name="PeerJ">
        <title>Extensive microbial diversity within the chicken gut microbiome revealed by metagenomics and culture.</title>
        <authorList>
            <person name="Gilroy R."/>
            <person name="Ravi A."/>
            <person name="Getino M."/>
            <person name="Pursley I."/>
            <person name="Horton D.L."/>
            <person name="Alikhan N.F."/>
            <person name="Baker D."/>
            <person name="Gharbi K."/>
            <person name="Hall N."/>
            <person name="Watson M."/>
            <person name="Adriaenssens E.M."/>
            <person name="Foster-Nyarko E."/>
            <person name="Jarju S."/>
            <person name="Secka A."/>
            <person name="Antonio M."/>
            <person name="Oren A."/>
            <person name="Chaudhuri R.R."/>
            <person name="La Ragione R."/>
            <person name="Hildebrand F."/>
            <person name="Pallen M.J."/>
        </authorList>
    </citation>
    <scope>NUCLEOTIDE SEQUENCE</scope>
    <source>
        <strain evidence="1">G3-8215</strain>
    </source>
</reference>
<accession>A0A940DRV5</accession>
<proteinExistence type="predicted"/>
<dbReference type="AlphaFoldDB" id="A0A940DRV5"/>
<dbReference type="EMBL" id="JADILV010000047">
    <property type="protein sequence ID" value="MBO8483899.1"/>
    <property type="molecule type" value="Genomic_DNA"/>
</dbReference>
<dbReference type="Proteomes" id="UP000725002">
    <property type="component" value="Unassembled WGS sequence"/>
</dbReference>
<dbReference type="Pfam" id="PF13704">
    <property type="entry name" value="Glyco_tranf_2_4"/>
    <property type="match status" value="1"/>
</dbReference>
<protein>
    <submittedName>
        <fullName evidence="1">Glycosyltransferase family 2 protein</fullName>
    </submittedName>
</protein>
<reference evidence="1" key="1">
    <citation type="submission" date="2020-10" db="EMBL/GenBank/DDBJ databases">
        <authorList>
            <person name="Gilroy R."/>
        </authorList>
    </citation>
    <scope>NUCLEOTIDE SEQUENCE</scope>
    <source>
        <strain evidence="1">G3-8215</strain>
    </source>
</reference>
<name>A0A940DRV5_9BACT</name>
<evidence type="ECO:0000313" key="1">
    <source>
        <dbReference type="EMBL" id="MBO8483899.1"/>
    </source>
</evidence>
<evidence type="ECO:0000313" key="2">
    <source>
        <dbReference type="Proteomes" id="UP000725002"/>
    </source>
</evidence>
<comment type="caution">
    <text evidence="1">The sequence shown here is derived from an EMBL/GenBank/DDBJ whole genome shotgun (WGS) entry which is preliminary data.</text>
</comment>
<gene>
    <name evidence="1" type="ORF">IAB75_07285</name>
</gene>
<sequence length="277" mass="32020">MKKICAVTMVRNDEFFLRRWVRYYGEELGMENLYVFLDGKDQEIPSWCPGVHVTACDKIPGQVVEAEKGRLKFLSEQAAVLLGSYDMVIGTDADEFIVVDPDMKMSLREFLSRTRTHTSLSGLGIDVGQNTNCEGEIDASRPFLSQRQYGLIGTRYTKPSIITRPVTWGSGFHRVKGHNFHIVPGLYLFHFGYFDLKRIEARFNDKDRKAAGWGRHLAKRARTINIVSRKKACDWDTWTRRARIIQSIVRPPYAWNKPAMFNLDIVVRIPDRFREII</sequence>